<dbReference type="EMBL" id="ASAD01000011">
    <property type="protein sequence ID" value="EON92194.1"/>
    <property type="molecule type" value="Genomic_DNA"/>
</dbReference>
<dbReference type="PANTHER" id="PTHR30441">
    <property type="entry name" value="DUF748 DOMAIN-CONTAINING PROTEIN"/>
    <property type="match status" value="1"/>
</dbReference>
<gene>
    <name evidence="2" type="ORF">MARLIPOL_11246</name>
</gene>
<dbReference type="GO" id="GO:0005886">
    <property type="term" value="C:plasma membrane"/>
    <property type="evidence" value="ECO:0007669"/>
    <property type="project" value="TreeGrafter"/>
</dbReference>
<keyword evidence="1" id="KW-0812">Transmembrane</keyword>
<evidence type="ECO:0008006" key="4">
    <source>
        <dbReference type="Google" id="ProtNLM"/>
    </source>
</evidence>
<dbReference type="InterPro" id="IPR052894">
    <property type="entry name" value="AsmA-related"/>
</dbReference>
<dbReference type="GO" id="GO:0090313">
    <property type="term" value="P:regulation of protein targeting to membrane"/>
    <property type="evidence" value="ECO:0007669"/>
    <property type="project" value="TreeGrafter"/>
</dbReference>
<keyword evidence="3" id="KW-1185">Reference proteome</keyword>
<dbReference type="Proteomes" id="UP000016540">
    <property type="component" value="Unassembled WGS sequence"/>
</dbReference>
<comment type="caution">
    <text evidence="2">The sequence shown here is derived from an EMBL/GenBank/DDBJ whole genome shotgun (WGS) entry which is preliminary data.</text>
</comment>
<dbReference type="InterPro" id="IPR008023">
    <property type="entry name" value="DUF748"/>
</dbReference>
<sequence length="949" mass="103340">METDGQQSGSSGVSKAQTRKPMYRKVWFWLVVLLVAYTLAGFFLLPWWLQRFVPEQLEQRMGWQAQVDEVRTNPFSMSVDIRTLTADDADGEKVVGFDRLFVDLGFWKLFTGVVGMQAIALEEPFIRLDLLDDYSVNFARDWSDANPAVTEPEPEQAEDDTSTPPKLYFQQITVNGGELLFRDFSKEEPAEFRISPLDLTLNDLATWQRDDAQSNYYLLAALGSQTIEWEGDLSINPMYSKGFLRIADVDHATLKHFLKPYLPYELRGGNVSVSTNYELSVAEQLYLTTSDGLLELEELALALDKDQEEAALTNGRLSVDQIRFSLTGRSADIGMITVDALDLALARSAEGEIDLLVPLQQDAEDETDTDASETGDGGFLWSIAGIELNNSRVQWRDLQPDTPADITVEDLSLTLGGVSHELEEPVRYRLQGTLAKGGSLGLEGQATIQPFTLEAGVTGSGVQLATFEPYILEAANLNVRSGQLAVDGNLDLDGQKEPLTGTFSGTAEVSGLNLTLPDSNDPLLAWKTLRLAPLEYNVHPARLEIGTITLSQPAVNVVRGGDGLHNIERIIQMSGAPAESKAEAPEEEEGGDPDFIFRIEQLLLEEGDVSYTDRTLDPAFTTRFDELNGTVTGISNIVPQQGKVSLRGRVDGISDLSFEGTLGTLGTDDVSQLNLDMKNASLPNLSPYFGRYLGYGVDSGKLNVDMNYEIAGSRIDATNMIVMDRLELGQPVASEEAVSAPVKLGLALLRDRKGVIEIDVPISGNLDDPDFSVGKVVMRAFVNILAKAAASPFSVLGSVAELAGLSGEELSQVNFLAGQVSLAEGEQAKLDALADALTERPALLLNIRGVVAPEADGLALLKQRLEEQGGGSLSEEAWGQARQEYLAGDRSLPPEALGNLASARGVWLRQQMLEEYGVAPKQLFLLDPVRNATADDQGRVAVEFALDAR</sequence>
<evidence type="ECO:0000313" key="3">
    <source>
        <dbReference type="Proteomes" id="UP000016540"/>
    </source>
</evidence>
<protein>
    <recommendedName>
        <fullName evidence="4">DUF748 domain-containing protein</fullName>
    </recommendedName>
</protein>
<dbReference type="STRING" id="1318628.MARLIPOL_11246"/>
<evidence type="ECO:0000313" key="2">
    <source>
        <dbReference type="EMBL" id="EON92194.1"/>
    </source>
</evidence>
<reference evidence="2 3" key="1">
    <citation type="journal article" date="2013" name="Genome Announc.">
        <title>Draft Genome Sequence of the Moderately Halophilic Bacterium Marinobacter lipolyticus Strain SM19.</title>
        <authorList>
            <person name="Papke R.T."/>
            <person name="de la Haba R.R."/>
            <person name="Infante-Dominguez C."/>
            <person name="Perez D."/>
            <person name="Sanchez-Porro C."/>
            <person name="Lapierre P."/>
            <person name="Ventosa A."/>
        </authorList>
    </citation>
    <scope>NUCLEOTIDE SEQUENCE [LARGE SCALE GENOMIC DNA]</scope>
    <source>
        <strain evidence="2 3">SM19</strain>
    </source>
</reference>
<name>R8B0U3_9GAMM</name>
<dbReference type="Pfam" id="PF05359">
    <property type="entry name" value="DUF748"/>
    <property type="match status" value="2"/>
</dbReference>
<dbReference type="OrthoDB" id="9757969at2"/>
<dbReference type="PANTHER" id="PTHR30441:SF8">
    <property type="entry name" value="DUF748 DOMAIN-CONTAINING PROTEIN"/>
    <property type="match status" value="1"/>
</dbReference>
<keyword evidence="1" id="KW-1133">Transmembrane helix</keyword>
<proteinExistence type="predicted"/>
<organism evidence="2 3">
    <name type="scientific">Marinobacter lipolyticus SM19</name>
    <dbReference type="NCBI Taxonomy" id="1318628"/>
    <lineage>
        <taxon>Bacteria</taxon>
        <taxon>Pseudomonadati</taxon>
        <taxon>Pseudomonadota</taxon>
        <taxon>Gammaproteobacteria</taxon>
        <taxon>Pseudomonadales</taxon>
        <taxon>Marinobacteraceae</taxon>
        <taxon>Marinobacter</taxon>
    </lineage>
</organism>
<dbReference type="HOGENOM" id="CLU_005680_0_0_6"/>
<accession>R8B0U3</accession>
<dbReference type="AlphaFoldDB" id="R8B0U3"/>
<dbReference type="PATRIC" id="fig|1318628.3.peg.2245"/>
<keyword evidence="1" id="KW-0472">Membrane</keyword>
<evidence type="ECO:0000256" key="1">
    <source>
        <dbReference type="SAM" id="Phobius"/>
    </source>
</evidence>
<dbReference type="eggNOG" id="COG2911">
    <property type="taxonomic scope" value="Bacteria"/>
</dbReference>
<feature type="transmembrane region" description="Helical" evidence="1">
    <location>
        <begin position="26"/>
        <end position="49"/>
    </location>
</feature>